<dbReference type="Gene3D" id="3.40.50.720">
    <property type="entry name" value="NAD(P)-binding Rossmann-like Domain"/>
    <property type="match status" value="1"/>
</dbReference>
<dbReference type="Proteomes" id="UP000000430">
    <property type="component" value="Chromosome"/>
</dbReference>
<evidence type="ECO:0000256" key="3">
    <source>
        <dbReference type="NCBIfam" id="TIGR04316"/>
    </source>
</evidence>
<dbReference type="FunFam" id="3.40.50.720:FF:000084">
    <property type="entry name" value="Short-chain dehydrogenase reductase"/>
    <property type="match status" value="1"/>
</dbReference>
<dbReference type="SUPFAM" id="SSF51735">
    <property type="entry name" value="NAD(P)-binding Rossmann-fold domains"/>
    <property type="match status" value="1"/>
</dbReference>
<dbReference type="InterPro" id="IPR036291">
    <property type="entry name" value="NAD(P)-bd_dom_sf"/>
</dbReference>
<keyword evidence="2 4" id="KW-0560">Oxidoreductase</keyword>
<evidence type="ECO:0000313" key="4">
    <source>
        <dbReference type="EMBL" id="CAG69518.1"/>
    </source>
</evidence>
<gene>
    <name evidence="4" type="primary">entA</name>
    <name evidence="4" type="ordered locus">ACIAD2774</name>
</gene>
<dbReference type="OrthoDB" id="9803333at2"/>
<dbReference type="EC" id="1.3.1.28" evidence="3"/>
<dbReference type="STRING" id="202950.GCA_001485005_02407"/>
<evidence type="ECO:0000256" key="1">
    <source>
        <dbReference type="ARBA" id="ARBA00006484"/>
    </source>
</evidence>
<evidence type="ECO:0000256" key="2">
    <source>
        <dbReference type="ARBA" id="ARBA00023002"/>
    </source>
</evidence>
<evidence type="ECO:0000313" key="5">
    <source>
        <dbReference type="Proteomes" id="UP000000430"/>
    </source>
</evidence>
<dbReference type="GeneID" id="45235030"/>
<reference evidence="4 5" key="1">
    <citation type="journal article" date="2004" name="Nucleic Acids Res.">
        <title>Unique features revealed by the genome sequence of Acinetobacter sp. ADP1, a versatile and naturally transformation competent bacterium.</title>
        <authorList>
            <person name="Barbe V."/>
            <person name="Vallenet D."/>
            <person name="Fonknechten N."/>
            <person name="Kreimeyer A."/>
            <person name="Oztas S."/>
            <person name="Labarre L."/>
            <person name="Cruveiller S."/>
            <person name="Robert C."/>
            <person name="Duprat S."/>
            <person name="Wincker P."/>
            <person name="Ornston L.N."/>
            <person name="Weissenbach J."/>
            <person name="Marliere P."/>
            <person name="Cohen G.N."/>
            <person name="Medigue C."/>
        </authorList>
    </citation>
    <scope>NUCLEOTIDE SEQUENCE [LARGE SCALE GENOMIC DNA]</scope>
    <source>
        <strain evidence="5">ATCC 33305 / BD413 / ADP1</strain>
    </source>
</reference>
<dbReference type="PROSITE" id="PS00061">
    <property type="entry name" value="ADH_SHORT"/>
    <property type="match status" value="1"/>
</dbReference>
<dbReference type="HOGENOM" id="CLU_010194_1_0_6"/>
<sequence length="261" mass="28728">MTMTQINSEVLDINLVKKIAWVTGVNQGIGAQIMQQLIAQNIYVVGFDLSIRNFMTSDHYEVHQCNVGDSSQVFDLCQKLLNTSPPDYFINTAGVLHLDGHDALPIEAWRQTFEVNTFAPFYFLKNLSPHFRNKREGSIVMVSSNSARVPRIEMAAYGASKAALTSFSKTVALELAEYGVRVNIVSPGSTVTPMLRQLWNDASGEQKTIHGNLAQYKVGIPLQKIALTQDIANAVMFLISDQASHITMHDLVVDGGATLGQ</sequence>
<organism evidence="4 5">
    <name type="scientific">Acinetobacter baylyi (strain ATCC 33305 / BD413 / ADP1)</name>
    <dbReference type="NCBI Taxonomy" id="62977"/>
    <lineage>
        <taxon>Bacteria</taxon>
        <taxon>Pseudomonadati</taxon>
        <taxon>Pseudomonadota</taxon>
        <taxon>Gammaproteobacteria</taxon>
        <taxon>Moraxellales</taxon>
        <taxon>Moraxellaceae</taxon>
        <taxon>Acinetobacter</taxon>
    </lineage>
</organism>
<dbReference type="GO" id="GO:0016616">
    <property type="term" value="F:oxidoreductase activity, acting on the CH-OH group of donors, NAD or NADP as acceptor"/>
    <property type="evidence" value="ECO:0007669"/>
    <property type="project" value="TreeGrafter"/>
</dbReference>
<dbReference type="InterPro" id="IPR003560">
    <property type="entry name" value="DHB_DH"/>
</dbReference>
<dbReference type="PRINTS" id="PR00080">
    <property type="entry name" value="SDRFAMILY"/>
</dbReference>
<dbReference type="EMBL" id="CR543861">
    <property type="protein sequence ID" value="CAG69518.1"/>
    <property type="molecule type" value="Genomic_DNA"/>
</dbReference>
<dbReference type="BioCyc" id="ASP62977:ACIAD_RS12565-MONOMER"/>
<protein>
    <recommendedName>
        <fullName evidence="3">2,3-dihydro-2,3-dihydroxybenzoate dehydrogenase</fullName>
        <ecNumber evidence="3">1.3.1.28</ecNumber>
    </recommendedName>
</protein>
<dbReference type="RefSeq" id="WP_011182612.1">
    <property type="nucleotide sequence ID" value="NC_005966.1"/>
</dbReference>
<proteinExistence type="inferred from homology"/>
<comment type="similarity">
    <text evidence="1">Belongs to the short-chain dehydrogenases/reductases (SDR) family.</text>
</comment>
<dbReference type="GO" id="GO:0019290">
    <property type="term" value="P:siderophore biosynthetic process"/>
    <property type="evidence" value="ECO:0007669"/>
    <property type="project" value="InterPro"/>
</dbReference>
<dbReference type="NCBIfam" id="NF006074">
    <property type="entry name" value="PRK08220.1"/>
    <property type="match status" value="1"/>
</dbReference>
<dbReference type="PANTHER" id="PTHR42760">
    <property type="entry name" value="SHORT-CHAIN DEHYDROGENASES/REDUCTASES FAMILY MEMBER"/>
    <property type="match status" value="1"/>
</dbReference>
<accession>Q6F8U7</accession>
<dbReference type="AlphaFoldDB" id="Q6F8U7"/>
<dbReference type="PRINTS" id="PR01397">
    <property type="entry name" value="DHBDHDRGNASE"/>
</dbReference>
<dbReference type="eggNOG" id="COG1028">
    <property type="taxonomic scope" value="Bacteria"/>
</dbReference>
<dbReference type="GO" id="GO:0008667">
    <property type="term" value="F:2,3-dihydro-2,3-dihydroxybenzoate dehydrogenase activity"/>
    <property type="evidence" value="ECO:0007669"/>
    <property type="project" value="UniProtKB-UniRule"/>
</dbReference>
<name>Q6F8U7_ACIAD</name>
<dbReference type="PANTHER" id="PTHR42760:SF115">
    <property type="entry name" value="3-OXOACYL-[ACYL-CARRIER-PROTEIN] REDUCTASE FABG"/>
    <property type="match status" value="1"/>
</dbReference>
<dbReference type="Pfam" id="PF13561">
    <property type="entry name" value="adh_short_C2"/>
    <property type="match status" value="1"/>
</dbReference>
<dbReference type="InterPro" id="IPR020904">
    <property type="entry name" value="Sc_DH/Rdtase_CS"/>
</dbReference>
<dbReference type="KEGG" id="aci:ACIAD2774"/>
<dbReference type="InterPro" id="IPR002347">
    <property type="entry name" value="SDR_fam"/>
</dbReference>
<dbReference type="NCBIfam" id="TIGR04316">
    <property type="entry name" value="dhbA_paeA"/>
    <property type="match status" value="1"/>
</dbReference>